<feature type="domain" description="TAFII28-like protein" evidence="7">
    <location>
        <begin position="257"/>
        <end position="390"/>
    </location>
</feature>
<proteinExistence type="inferred from homology"/>
<protein>
    <submittedName>
        <fullName evidence="8">Histone-fold-containing protein</fullName>
    </submittedName>
</protein>
<evidence type="ECO:0000256" key="1">
    <source>
        <dbReference type="ARBA" id="ARBA00004123"/>
    </source>
</evidence>
<evidence type="ECO:0000256" key="4">
    <source>
        <dbReference type="ARBA" id="ARBA00023163"/>
    </source>
</evidence>
<dbReference type="PANTHER" id="PTHR13218:SF8">
    <property type="entry name" value="TRANSCRIPTION INITIATION FACTOR TFIID SUBUNIT 11"/>
    <property type="match status" value="1"/>
</dbReference>
<dbReference type="GO" id="GO:0016251">
    <property type="term" value="F:RNA polymerase II general transcription initiation factor activity"/>
    <property type="evidence" value="ECO:0007669"/>
    <property type="project" value="TreeGrafter"/>
</dbReference>
<name>A0A318ZDK3_9EURO</name>
<keyword evidence="9" id="KW-1185">Reference proteome</keyword>
<comment type="similarity">
    <text evidence="2">Belongs to the TAF11 family.</text>
</comment>
<dbReference type="InterPro" id="IPR045127">
    <property type="entry name" value="TAF11-like"/>
</dbReference>
<comment type="subcellular location">
    <subcellularLocation>
        <location evidence="1">Nucleus</location>
    </subcellularLocation>
</comment>
<keyword evidence="4" id="KW-0804">Transcription</keyword>
<dbReference type="OrthoDB" id="28335at2759"/>
<dbReference type="GO" id="GO:0005669">
    <property type="term" value="C:transcription factor TFIID complex"/>
    <property type="evidence" value="ECO:0007669"/>
    <property type="project" value="InterPro"/>
</dbReference>
<dbReference type="Pfam" id="PF04719">
    <property type="entry name" value="TAFII28"/>
    <property type="match status" value="1"/>
</dbReference>
<accession>A0A318ZDK3</accession>
<feature type="compositionally biased region" description="Gly residues" evidence="6">
    <location>
        <begin position="209"/>
        <end position="223"/>
    </location>
</feature>
<keyword evidence="5" id="KW-0539">Nucleus</keyword>
<organism evidence="8 9">
    <name type="scientific">Aspergillus saccharolyticus JOP 1030-1</name>
    <dbReference type="NCBI Taxonomy" id="1450539"/>
    <lineage>
        <taxon>Eukaryota</taxon>
        <taxon>Fungi</taxon>
        <taxon>Dikarya</taxon>
        <taxon>Ascomycota</taxon>
        <taxon>Pezizomycotina</taxon>
        <taxon>Eurotiomycetes</taxon>
        <taxon>Eurotiomycetidae</taxon>
        <taxon>Eurotiales</taxon>
        <taxon>Aspergillaceae</taxon>
        <taxon>Aspergillus</taxon>
        <taxon>Aspergillus subgen. Circumdati</taxon>
    </lineage>
</organism>
<dbReference type="RefSeq" id="XP_025428715.1">
    <property type="nucleotide sequence ID" value="XM_025575618.1"/>
</dbReference>
<dbReference type="SUPFAM" id="SSF47113">
    <property type="entry name" value="Histone-fold"/>
    <property type="match status" value="1"/>
</dbReference>
<evidence type="ECO:0000313" key="9">
    <source>
        <dbReference type="Proteomes" id="UP000248349"/>
    </source>
</evidence>
<keyword evidence="3" id="KW-0805">Transcription regulation</keyword>
<feature type="compositionally biased region" description="Basic and acidic residues" evidence="6">
    <location>
        <begin position="238"/>
        <end position="247"/>
    </location>
</feature>
<feature type="region of interest" description="Disordered" evidence="6">
    <location>
        <begin position="154"/>
        <end position="247"/>
    </location>
</feature>
<dbReference type="GO" id="GO:0051123">
    <property type="term" value="P:RNA polymerase II preinitiation complex assembly"/>
    <property type="evidence" value="ECO:0007669"/>
    <property type="project" value="InterPro"/>
</dbReference>
<dbReference type="CDD" id="cd08048">
    <property type="entry name" value="HFD_TAF11"/>
    <property type="match status" value="1"/>
</dbReference>
<gene>
    <name evidence="8" type="ORF">BP01DRAFT_359193</name>
</gene>
<sequence length="430" mass="45916">MPVVTSCSVFLNLPVRSSDLDHSPSEFLAFSPSSKPAEPCDRNHSLPPPLLSTNRTQRKHFSTPWPPGSQPRTYTKPHAKQPFPITGMSSPPPTNPLKRPSISSTTSQPAGFNPKRARMHPLRQTSFPNTMDMETSSRAYSDAGSVTGSFTGSLGGTSADGVFLTKGKKRGRKSKAEKEREQRLEEGSLRAGMMDRMGSVDAEGASVRAGGGGGGGAGGGAGGDDADEDDDFDDEGELLGREEGTTDTEAEKKNLALLVDAFNPLQSERYDLFKRAKLRKETLRRIVNHALSQSVPASVVTTINGFTKVFAGEIIEKARTVQAEWAEAHDQAAAASSSTNHYPGVVKPQGMIDRGGPLLTTPSAKAEMKLPPNPHRGQLLPAHLREALRRYKRDGEGGGVGFSGLSMGNLGVRGSVTWAAGSVGGRRIFR</sequence>
<dbReference type="InterPro" id="IPR006809">
    <property type="entry name" value="TAFII28_dom"/>
</dbReference>
<evidence type="ECO:0000256" key="5">
    <source>
        <dbReference type="ARBA" id="ARBA00023242"/>
    </source>
</evidence>
<evidence type="ECO:0000256" key="3">
    <source>
        <dbReference type="ARBA" id="ARBA00023015"/>
    </source>
</evidence>
<evidence type="ECO:0000259" key="7">
    <source>
        <dbReference type="Pfam" id="PF04719"/>
    </source>
</evidence>
<dbReference type="PANTHER" id="PTHR13218">
    <property type="entry name" value="TRANSCRIPTION INITIATION FACTOR TFIID SUBUNIT 11-RELATED"/>
    <property type="match status" value="1"/>
</dbReference>
<feature type="compositionally biased region" description="Acidic residues" evidence="6">
    <location>
        <begin position="224"/>
        <end position="237"/>
    </location>
</feature>
<dbReference type="STRING" id="1450539.A0A318ZDK3"/>
<dbReference type="InterPro" id="IPR009072">
    <property type="entry name" value="Histone-fold"/>
</dbReference>
<evidence type="ECO:0000256" key="6">
    <source>
        <dbReference type="SAM" id="MobiDB-lite"/>
    </source>
</evidence>
<feature type="compositionally biased region" description="Polar residues" evidence="6">
    <location>
        <begin position="101"/>
        <end position="110"/>
    </location>
</feature>
<feature type="compositionally biased region" description="Basic and acidic residues" evidence="6">
    <location>
        <begin position="174"/>
        <end position="188"/>
    </location>
</feature>
<evidence type="ECO:0000256" key="2">
    <source>
        <dbReference type="ARBA" id="ARBA00009788"/>
    </source>
</evidence>
<dbReference type="GeneID" id="37076846"/>
<dbReference type="Gene3D" id="1.10.20.10">
    <property type="entry name" value="Histone, subunit A"/>
    <property type="match status" value="1"/>
</dbReference>
<dbReference type="AlphaFoldDB" id="A0A318ZDK3"/>
<evidence type="ECO:0000313" key="8">
    <source>
        <dbReference type="EMBL" id="PYH42733.1"/>
    </source>
</evidence>
<dbReference type="EMBL" id="KZ821249">
    <property type="protein sequence ID" value="PYH42733.1"/>
    <property type="molecule type" value="Genomic_DNA"/>
</dbReference>
<dbReference type="GO" id="GO:0046982">
    <property type="term" value="F:protein heterodimerization activity"/>
    <property type="evidence" value="ECO:0007669"/>
    <property type="project" value="InterPro"/>
</dbReference>
<feature type="region of interest" description="Disordered" evidence="6">
    <location>
        <begin position="20"/>
        <end position="116"/>
    </location>
</feature>
<dbReference type="Proteomes" id="UP000248349">
    <property type="component" value="Unassembled WGS sequence"/>
</dbReference>
<reference evidence="8 9" key="1">
    <citation type="submission" date="2016-12" db="EMBL/GenBank/DDBJ databases">
        <title>The genomes of Aspergillus section Nigri reveals drivers in fungal speciation.</title>
        <authorList>
            <consortium name="DOE Joint Genome Institute"/>
            <person name="Vesth T.C."/>
            <person name="Nybo J."/>
            <person name="Theobald S."/>
            <person name="Brandl J."/>
            <person name="Frisvad J.C."/>
            <person name="Nielsen K.F."/>
            <person name="Lyhne E.K."/>
            <person name="Kogle M.E."/>
            <person name="Kuo A."/>
            <person name="Riley R."/>
            <person name="Clum A."/>
            <person name="Nolan M."/>
            <person name="Lipzen A."/>
            <person name="Salamov A."/>
            <person name="Henrissat B."/>
            <person name="Wiebenga A."/>
            <person name="De Vries R.P."/>
            <person name="Grigoriev I.V."/>
            <person name="Mortensen U.H."/>
            <person name="Andersen M.R."/>
            <person name="Baker S.E."/>
        </authorList>
    </citation>
    <scope>NUCLEOTIDE SEQUENCE [LARGE SCALE GENOMIC DNA]</scope>
    <source>
        <strain evidence="8 9">JOP 1030-1</strain>
    </source>
</reference>